<evidence type="ECO:0000256" key="2">
    <source>
        <dbReference type="SAM" id="Phobius"/>
    </source>
</evidence>
<proteinExistence type="predicted"/>
<keyword evidence="2" id="KW-1133">Transmembrane helix</keyword>
<sequence>MNLKDFQRKTAEIKQLLDPKRAEKEKKEEKKKAMTAGLALGAFFGGLAGIFFAPDKGENTRKKTKEELEKIKENLQTSVIEGKEKLEVNLAEGKEKLSEIYEDKKEVFSEKICTLKEKVKPSCQPNVVEDEELQLEKEELAKEEA</sequence>
<dbReference type="AlphaFoldDB" id="A0A239ANK7"/>
<dbReference type="Pfam" id="PF12732">
    <property type="entry name" value="YtxH"/>
    <property type="match status" value="1"/>
</dbReference>
<dbReference type="InterPro" id="IPR024623">
    <property type="entry name" value="YtxH"/>
</dbReference>
<dbReference type="SUPFAM" id="SSF58113">
    <property type="entry name" value="Apolipoprotein A-I"/>
    <property type="match status" value="1"/>
</dbReference>
<gene>
    <name evidence="3" type="ORF">SAMN05446037_1002132</name>
</gene>
<name>A0A239ANK7_9FIRM</name>
<feature type="coiled-coil region" evidence="1">
    <location>
        <begin position="61"/>
        <end position="103"/>
    </location>
</feature>
<evidence type="ECO:0000313" key="4">
    <source>
        <dbReference type="Proteomes" id="UP000198304"/>
    </source>
</evidence>
<feature type="transmembrane region" description="Helical" evidence="2">
    <location>
        <begin position="33"/>
        <end position="53"/>
    </location>
</feature>
<keyword evidence="4" id="KW-1185">Reference proteome</keyword>
<keyword evidence="2" id="KW-0812">Transmembrane</keyword>
<dbReference type="EMBL" id="FZOJ01000002">
    <property type="protein sequence ID" value="SNR96634.1"/>
    <property type="molecule type" value="Genomic_DNA"/>
</dbReference>
<evidence type="ECO:0000256" key="1">
    <source>
        <dbReference type="SAM" id="Coils"/>
    </source>
</evidence>
<accession>A0A239ANK7</accession>
<reference evidence="3 4" key="1">
    <citation type="submission" date="2017-06" db="EMBL/GenBank/DDBJ databases">
        <authorList>
            <person name="Kim H.J."/>
            <person name="Triplett B.A."/>
        </authorList>
    </citation>
    <scope>NUCLEOTIDE SEQUENCE [LARGE SCALE GENOMIC DNA]</scope>
    <source>
        <strain evidence="3 4">SCA</strain>
    </source>
</reference>
<dbReference type="Proteomes" id="UP000198304">
    <property type="component" value="Unassembled WGS sequence"/>
</dbReference>
<keyword evidence="1" id="KW-0175">Coiled coil</keyword>
<evidence type="ECO:0000313" key="3">
    <source>
        <dbReference type="EMBL" id="SNR96634.1"/>
    </source>
</evidence>
<protein>
    <submittedName>
        <fullName evidence="3">Gas vesicle protein</fullName>
    </submittedName>
</protein>
<keyword evidence="2" id="KW-0472">Membrane</keyword>
<dbReference type="RefSeq" id="WP_089281325.1">
    <property type="nucleotide sequence ID" value="NZ_FZOJ01000002.1"/>
</dbReference>
<organism evidence="3 4">
    <name type="scientific">Anaerovirgula multivorans</name>
    <dbReference type="NCBI Taxonomy" id="312168"/>
    <lineage>
        <taxon>Bacteria</taxon>
        <taxon>Bacillati</taxon>
        <taxon>Bacillota</taxon>
        <taxon>Clostridia</taxon>
        <taxon>Peptostreptococcales</taxon>
        <taxon>Natronincolaceae</taxon>
        <taxon>Anaerovirgula</taxon>
    </lineage>
</organism>